<dbReference type="InterPro" id="IPR036388">
    <property type="entry name" value="WH-like_DNA-bd_sf"/>
</dbReference>
<dbReference type="Gene3D" id="3.40.190.10">
    <property type="entry name" value="Periplasmic binding protein-like II"/>
    <property type="match status" value="2"/>
</dbReference>
<dbReference type="STRING" id="311410.LA5095_02302"/>
<keyword evidence="4" id="KW-0804">Transcription</keyword>
<dbReference type="InterPro" id="IPR036390">
    <property type="entry name" value="WH_DNA-bd_sf"/>
</dbReference>
<dbReference type="InterPro" id="IPR005119">
    <property type="entry name" value="LysR_subst-bd"/>
</dbReference>
<protein>
    <submittedName>
        <fullName evidence="6">Cyn operon transcriptional activator</fullName>
    </submittedName>
</protein>
<dbReference type="AlphaFoldDB" id="A0A0M6ZV39"/>
<dbReference type="PANTHER" id="PTHR30346">
    <property type="entry name" value="TRANSCRIPTIONAL DUAL REGULATOR HCAR-RELATED"/>
    <property type="match status" value="1"/>
</dbReference>
<evidence type="ECO:0000256" key="4">
    <source>
        <dbReference type="ARBA" id="ARBA00023163"/>
    </source>
</evidence>
<dbReference type="GO" id="GO:0003700">
    <property type="term" value="F:DNA-binding transcription factor activity"/>
    <property type="evidence" value="ECO:0007669"/>
    <property type="project" value="InterPro"/>
</dbReference>
<name>A0A0M6ZV39_9HYPH</name>
<dbReference type="PROSITE" id="PS50931">
    <property type="entry name" value="HTH_LYSR"/>
    <property type="match status" value="1"/>
</dbReference>
<gene>
    <name evidence="6" type="primary">cynR_1</name>
    <name evidence="6" type="ORF">LA5096_01159</name>
</gene>
<dbReference type="PANTHER" id="PTHR30346:SF0">
    <property type="entry name" value="HCA OPERON TRANSCRIPTIONAL ACTIVATOR HCAR"/>
    <property type="match status" value="1"/>
</dbReference>
<dbReference type="EMBL" id="CXWC01000002">
    <property type="protein sequence ID" value="CTQ66598.1"/>
    <property type="molecule type" value="Genomic_DNA"/>
</dbReference>
<dbReference type="GO" id="GO:0032993">
    <property type="term" value="C:protein-DNA complex"/>
    <property type="evidence" value="ECO:0007669"/>
    <property type="project" value="TreeGrafter"/>
</dbReference>
<keyword evidence="3" id="KW-0238">DNA-binding</keyword>
<dbReference type="FunFam" id="1.10.10.10:FF:000001">
    <property type="entry name" value="LysR family transcriptional regulator"/>
    <property type="match status" value="1"/>
</dbReference>
<evidence type="ECO:0000256" key="1">
    <source>
        <dbReference type="ARBA" id="ARBA00009437"/>
    </source>
</evidence>
<accession>A0A0M6ZV39</accession>
<dbReference type="Proteomes" id="UP000049983">
    <property type="component" value="Unassembled WGS sequence"/>
</dbReference>
<evidence type="ECO:0000313" key="6">
    <source>
        <dbReference type="EMBL" id="CTQ66598.1"/>
    </source>
</evidence>
<dbReference type="SUPFAM" id="SSF53850">
    <property type="entry name" value="Periplasmic binding protein-like II"/>
    <property type="match status" value="1"/>
</dbReference>
<keyword evidence="7" id="KW-1185">Reference proteome</keyword>
<keyword evidence="2" id="KW-0805">Transcription regulation</keyword>
<dbReference type="Pfam" id="PF03466">
    <property type="entry name" value="LysR_substrate"/>
    <property type="match status" value="1"/>
</dbReference>
<evidence type="ECO:0000256" key="2">
    <source>
        <dbReference type="ARBA" id="ARBA00023015"/>
    </source>
</evidence>
<organism evidence="6 7">
    <name type="scientific">Roseibium album</name>
    <dbReference type="NCBI Taxonomy" id="311410"/>
    <lineage>
        <taxon>Bacteria</taxon>
        <taxon>Pseudomonadati</taxon>
        <taxon>Pseudomonadota</taxon>
        <taxon>Alphaproteobacteria</taxon>
        <taxon>Hyphomicrobiales</taxon>
        <taxon>Stappiaceae</taxon>
        <taxon>Roseibium</taxon>
    </lineage>
</organism>
<dbReference type="Gene3D" id="1.10.10.10">
    <property type="entry name" value="Winged helix-like DNA-binding domain superfamily/Winged helix DNA-binding domain"/>
    <property type="match status" value="1"/>
</dbReference>
<proteinExistence type="inferred from homology"/>
<sequence length="315" mass="35593">MEPSLRQIRYFLAAANAGQISRAAMDLNVSQSAITTAIKSLEDLIGARLFERHAGGVSLTYEGNLFLEHARHIIESVEEAVRIPRRIRDDVKGSINLALSYTISGYFFPPFLARFSRAFPNVKINLSEADRPTIEEGLVTNGFDLSVMLTSNIVNHEELAHDTLWRSRRRLWVDAHHKYLQKPSVSLQDVAEEPYIMLTVDEASNTAQRYWNRTPYRPNTIFRTSSVEAVRSMVANGMGVSILSDMVHRPWSLEGRRVEVIEVSDEIPTMDVGLVWRNGRSYNEATKAFIDFMHLGMGTDQSHNFAGTEIRAPVV</sequence>
<dbReference type="Pfam" id="PF00126">
    <property type="entry name" value="HTH_1"/>
    <property type="match status" value="1"/>
</dbReference>
<dbReference type="RefSeq" id="WP_055115016.1">
    <property type="nucleotide sequence ID" value="NZ_CXWA01000002.1"/>
</dbReference>
<comment type="similarity">
    <text evidence="1">Belongs to the LysR transcriptional regulatory family.</text>
</comment>
<evidence type="ECO:0000256" key="3">
    <source>
        <dbReference type="ARBA" id="ARBA00023125"/>
    </source>
</evidence>
<dbReference type="OrthoDB" id="9815174at2"/>
<dbReference type="SUPFAM" id="SSF46785">
    <property type="entry name" value="Winged helix' DNA-binding domain"/>
    <property type="match status" value="1"/>
</dbReference>
<dbReference type="InterPro" id="IPR000847">
    <property type="entry name" value="LysR_HTH_N"/>
</dbReference>
<dbReference type="PRINTS" id="PR00039">
    <property type="entry name" value="HTHLYSR"/>
</dbReference>
<dbReference type="GeneID" id="97668588"/>
<feature type="domain" description="HTH lysR-type" evidence="5">
    <location>
        <begin position="3"/>
        <end position="60"/>
    </location>
</feature>
<evidence type="ECO:0000313" key="7">
    <source>
        <dbReference type="Proteomes" id="UP000049983"/>
    </source>
</evidence>
<reference evidence="7" key="1">
    <citation type="submission" date="2015-07" db="EMBL/GenBank/DDBJ databases">
        <authorList>
            <person name="Rodrigo-Torres Lidia"/>
            <person name="Arahal R.David."/>
        </authorList>
    </citation>
    <scope>NUCLEOTIDE SEQUENCE [LARGE SCALE GENOMIC DNA]</scope>
    <source>
        <strain evidence="7">CECT 5096</strain>
    </source>
</reference>
<dbReference type="GO" id="GO:0003677">
    <property type="term" value="F:DNA binding"/>
    <property type="evidence" value="ECO:0007669"/>
    <property type="project" value="UniProtKB-KW"/>
</dbReference>
<evidence type="ECO:0000259" key="5">
    <source>
        <dbReference type="PROSITE" id="PS50931"/>
    </source>
</evidence>